<name>A0A7H9HS87_9SACH</name>
<dbReference type="OrthoDB" id="30195at2759"/>
<accession>A0A7H9HS87</accession>
<dbReference type="Proteomes" id="UP000510647">
    <property type="component" value="Chromosome 3"/>
</dbReference>
<evidence type="ECO:0000313" key="2">
    <source>
        <dbReference type="EMBL" id="QLQ79976.1"/>
    </source>
</evidence>
<proteinExistence type="predicted"/>
<dbReference type="InterPro" id="IPR036322">
    <property type="entry name" value="WD40_repeat_dom_sf"/>
</dbReference>
<feature type="region of interest" description="Disordered" evidence="1">
    <location>
        <begin position="529"/>
        <end position="555"/>
    </location>
</feature>
<dbReference type="SUPFAM" id="SSF50978">
    <property type="entry name" value="WD40 repeat-like"/>
    <property type="match status" value="1"/>
</dbReference>
<dbReference type="AlphaFoldDB" id="A0A7H9HS87"/>
<evidence type="ECO:0008006" key="4">
    <source>
        <dbReference type="Google" id="ProtNLM"/>
    </source>
</evidence>
<dbReference type="EMBL" id="CP059269">
    <property type="protein sequence ID" value="QLQ79976.1"/>
    <property type="molecule type" value="Genomic_DNA"/>
</dbReference>
<gene>
    <name evidence="2" type="ORF">HG537_0C06250</name>
</gene>
<evidence type="ECO:0000313" key="3">
    <source>
        <dbReference type="Proteomes" id="UP000510647"/>
    </source>
</evidence>
<protein>
    <recommendedName>
        <fullName evidence="4">Small-subunit processome Utp12 domain-containing protein</fullName>
    </recommendedName>
</protein>
<reference evidence="2 3" key="1">
    <citation type="submission" date="2020-06" db="EMBL/GenBank/DDBJ databases">
        <title>The yeast mating-type switching endonuclease HO is a domesticated member of an unorthodox homing genetic element family.</title>
        <authorList>
            <person name="Coughlan A.Y."/>
            <person name="Lombardi L."/>
            <person name="Braun-Galleani S."/>
            <person name="Martos A.R."/>
            <person name="Galeote V."/>
            <person name="Bigey F."/>
            <person name="Dequin S."/>
            <person name="Byrne K.P."/>
            <person name="Wolfe K.H."/>
        </authorList>
    </citation>
    <scope>NUCLEOTIDE SEQUENCE [LARGE SCALE GENOMIC DNA]</scope>
    <source>
        <strain evidence="2 3">CBS2947</strain>
    </source>
</reference>
<evidence type="ECO:0000256" key="1">
    <source>
        <dbReference type="SAM" id="MobiDB-lite"/>
    </source>
</evidence>
<feature type="compositionally biased region" description="Basic and acidic residues" evidence="1">
    <location>
        <begin position="529"/>
        <end position="538"/>
    </location>
</feature>
<organism evidence="2 3">
    <name type="scientific">Torulaspora globosa</name>
    <dbReference type="NCBI Taxonomy" id="48254"/>
    <lineage>
        <taxon>Eukaryota</taxon>
        <taxon>Fungi</taxon>
        <taxon>Dikarya</taxon>
        <taxon>Ascomycota</taxon>
        <taxon>Saccharomycotina</taxon>
        <taxon>Saccharomycetes</taxon>
        <taxon>Saccharomycetales</taxon>
        <taxon>Saccharomycetaceae</taxon>
        <taxon>Torulaspora</taxon>
    </lineage>
</organism>
<sequence>MSCSLDIIASFSPDVREFAFQTNVSQKNVVDVYPLDAAKEYSVNSSLVSHIDYETNDLQASDIFFAGWCSGSREEDKQRIKRKNESDDGQEVDTGDKLENFFISVQSSGKIVVFPSSGKNIVNMIQSKSEILHASVEDSFIWILDSEKIVKKFQYNQAKQLKSFQLTGGKDSEIVYFKILKYEGLLYLCYASNDTLYIVDPAKRRPSMIAKLPINSCKSCQLLDNERIAVATTKSVLVFNYKTETLEQEWHMEAKHLCVCKDKILCQGLEDNIAGFKVGTDSPVFQVRVTDAQLLDIALVEERIMIAWLNVNEPNFESLSLGDLIGKHNIVIKGQTHSNSTHIEQLGDGKNGSEGEKIEEEEQAKEKVIPNNKMTKAEQIELSRSLISALESGDNDQILELLISMAWNEPKIKSFIVAESLTENSLYTLFELTTFEVQKHPWNDNQILSLWFKWLLTLKPATYASFQHSKHGRKHNKRLRSSLKSSGDTLPILLGIQGRLEMLKRQAQLREDLAQLNLTENEADGEIETVAHEEDKEPLQISGDQDDSIAYANGESDTFVDASDFTEVK</sequence>
<keyword evidence="3" id="KW-1185">Reference proteome</keyword>